<evidence type="ECO:0000313" key="3">
    <source>
        <dbReference type="Proteomes" id="UP000003781"/>
    </source>
</evidence>
<feature type="domain" description="Mo-dependent nitrogenase C-terminal" evidence="1">
    <location>
        <begin position="34"/>
        <end position="116"/>
    </location>
</feature>
<keyword evidence="3" id="KW-1185">Reference proteome</keyword>
<sequence length="116" mass="13645">MNVTYYTIKNFVLGCGSYEPVSISKWFKSPGSRMLQSLRNRLEQQEISDRTFAHRVCRLIPAQCPFERKIEFFGYVLVSIPPLCKLNPLYEDLMSLRFRALCYLAEEWGEDISQYC</sequence>
<organism evidence="2 3">
    <name type="scientific">Crocosphaera chwakensis CCY0110</name>
    <dbReference type="NCBI Taxonomy" id="391612"/>
    <lineage>
        <taxon>Bacteria</taxon>
        <taxon>Bacillati</taxon>
        <taxon>Cyanobacteriota</taxon>
        <taxon>Cyanophyceae</taxon>
        <taxon>Oscillatoriophycideae</taxon>
        <taxon>Chroococcales</taxon>
        <taxon>Aphanothecaceae</taxon>
        <taxon>Crocosphaera</taxon>
        <taxon>Crocosphaera chwakensis</taxon>
    </lineage>
</organism>
<dbReference type="InterPro" id="IPR009717">
    <property type="entry name" value="Mo-dep_Nase_C"/>
</dbReference>
<dbReference type="OrthoDB" id="516441at2"/>
<proteinExistence type="predicted"/>
<dbReference type="Proteomes" id="UP000003781">
    <property type="component" value="Unassembled WGS sequence"/>
</dbReference>
<reference evidence="2 3" key="1">
    <citation type="submission" date="2007-03" db="EMBL/GenBank/DDBJ databases">
        <authorList>
            <person name="Stal L."/>
            <person name="Ferriera S."/>
            <person name="Johnson J."/>
            <person name="Kravitz S."/>
            <person name="Beeson K."/>
            <person name="Sutton G."/>
            <person name="Rogers Y.-H."/>
            <person name="Friedman R."/>
            <person name="Frazier M."/>
            <person name="Venter J.C."/>
        </authorList>
    </citation>
    <scope>NUCLEOTIDE SEQUENCE [LARGE SCALE GENOMIC DNA]</scope>
    <source>
        <strain evidence="2 3">CCY0110</strain>
    </source>
</reference>
<protein>
    <submittedName>
        <fullName evidence="2">Mo-dependent nitrogenase-like protein</fullName>
    </submittedName>
</protein>
<accession>A3IZD3</accession>
<name>A3IZD3_9CHRO</name>
<dbReference type="RefSeq" id="WP_008278750.1">
    <property type="nucleotide sequence ID" value="NZ_AAXW01000101.1"/>
</dbReference>
<evidence type="ECO:0000259" key="1">
    <source>
        <dbReference type="Pfam" id="PF06967"/>
    </source>
</evidence>
<dbReference type="eggNOG" id="COG3793">
    <property type="taxonomic scope" value="Bacteria"/>
</dbReference>
<dbReference type="AlphaFoldDB" id="A3IZD3"/>
<dbReference type="EMBL" id="AAXW01000101">
    <property type="protein sequence ID" value="EAZ88166.1"/>
    <property type="molecule type" value="Genomic_DNA"/>
</dbReference>
<gene>
    <name evidence="2" type="ORF">CY0110_07034</name>
</gene>
<evidence type="ECO:0000313" key="2">
    <source>
        <dbReference type="EMBL" id="EAZ88166.1"/>
    </source>
</evidence>
<comment type="caution">
    <text evidence="2">The sequence shown here is derived from an EMBL/GenBank/DDBJ whole genome shotgun (WGS) entry which is preliminary data.</text>
</comment>
<dbReference type="Pfam" id="PF06967">
    <property type="entry name" value="Mo-nitro_C"/>
    <property type="match status" value="1"/>
</dbReference>